<dbReference type="InterPro" id="IPR036942">
    <property type="entry name" value="Beta-barrel_TonB_sf"/>
</dbReference>
<keyword evidence="5 7" id="KW-0472">Membrane</keyword>
<dbReference type="InterPro" id="IPR037066">
    <property type="entry name" value="Plug_dom_sf"/>
</dbReference>
<evidence type="ECO:0000256" key="3">
    <source>
        <dbReference type="ARBA" id="ARBA00022452"/>
    </source>
</evidence>
<evidence type="ECO:0000256" key="4">
    <source>
        <dbReference type="ARBA" id="ARBA00022692"/>
    </source>
</evidence>
<evidence type="ECO:0000256" key="6">
    <source>
        <dbReference type="ARBA" id="ARBA00023237"/>
    </source>
</evidence>
<sequence>MRLLFVFIISSIGLVQATNSYAQKATVSLEARNQTVKDVLNEIEDQSEFTFFFNNRHIDLQRRVSVFEKKSDIFKVLDQIFAGTNIGYSVLDKKIILSAEGMALQQLGKKITGIVVDKSGEPVIGANVVVKGTTNGTITDVDGKFALEVPGGAVLQVTYIGYNPAEVKVGKDSIIRIVLHEDTQALDEVVVVGYGTQKKVNLTGAVGSVRPEDMGDIQTNSVSSMIKGHLSGVQITQNNGKPGAGSTIRIRGMGTLGVNEDNSNTKNNPLLVVDGQAVDYGIETIDPNDIESVSVLKDASSAAIYGARAANGVLLITTKRGTKGIGKLSVNAYVSVQTLMKDYDVLNAEQFVMLQNEARANAGMESMFSHEPAYYGKGTNWVKEVTHLAPVQEYNVNFSKATDETNYYVSGTFFTQEGIVKNTGYDRASFRFNGDSKILPKLKVGNSVTLTWNESYGNSQPLSAAVIAAPTMSVYKEDGSWGTSTENGEGNSANPMYLTELYKGHKESMWRALANVYAEYQILDELKFKVTGGIDFAAQNSKKYYPRVDIYGDYLDFTDQKLNDNMSLGYTWQNDYLLYFNKDWSKHHVDAMLGMSLQASQKKNNDSVVKGFLNDSEYLQVLDAGQRDWRATGGLKRWSMLSYFGNINYNFNSRYLLSFNLRADGSSRFGKENKFGYFPSGSIAWRLSEEEFMKDLSWLSNLKVRASYGSLGNQEIGLYSFSDQLDVNQWYLFGDGTSRVPGVSSVNLIDPTIKWETTTITNIGLDMGFLNNTLSLVSEFYVKNTRDILLSYPIPSTVGKGSPTVNAGKVRNTGFELEVRYNNTFGGLWLNAALTYGYNKNEVRGLIGEQDFITHNYSYNVVARSEIGHPINSIYGYVFDGIYQTEEEIKNSPEWSKAEVGTPKFKDLNGDNKITSEDRTYIANAMPTSTLGLNLSMKYKNFDFSMFWQGDFGKDLFWGYFGGMFPMCGLRNVNSIWLDRWTGPGSTNEMPKVKYNAEYPDVSSWQIKSADYLRLKNLSVGYTFRVKDTMSARVYVAGQNLLTITPYPGFDPEINGIANWNSWGDSYPQSRSYTIGLNLNF</sequence>
<evidence type="ECO:0000256" key="7">
    <source>
        <dbReference type="PROSITE-ProRule" id="PRU01360"/>
    </source>
</evidence>
<name>A0A0F5JJL4_9BACT</name>
<dbReference type="NCBIfam" id="TIGR04056">
    <property type="entry name" value="OMP_RagA_SusC"/>
    <property type="match status" value="1"/>
</dbReference>
<evidence type="ECO:0000313" key="10">
    <source>
        <dbReference type="EMBL" id="KKB57904.1"/>
    </source>
</evidence>
<evidence type="ECO:0000256" key="5">
    <source>
        <dbReference type="ARBA" id="ARBA00023136"/>
    </source>
</evidence>
<keyword evidence="8" id="KW-0732">Signal</keyword>
<comment type="similarity">
    <text evidence="7">Belongs to the TonB-dependent receptor family.</text>
</comment>
<protein>
    <submittedName>
        <fullName evidence="10">SusC/RagA family TonB-linked outer membrane protein</fullName>
    </submittedName>
</protein>
<dbReference type="Gene3D" id="2.170.130.10">
    <property type="entry name" value="TonB-dependent receptor, plug domain"/>
    <property type="match status" value="1"/>
</dbReference>
<dbReference type="STRING" id="1203610.HMPREF1536_01713"/>
<accession>A0A0F5JJL4</accession>
<keyword evidence="2 7" id="KW-0813">Transport</keyword>
<dbReference type="FunFam" id="2.60.40.1120:FF:000003">
    <property type="entry name" value="Outer membrane protein Omp121"/>
    <property type="match status" value="1"/>
</dbReference>
<keyword evidence="4 7" id="KW-0812">Transmembrane</keyword>
<comment type="subcellular location">
    <subcellularLocation>
        <location evidence="1 7">Cell outer membrane</location>
        <topology evidence="1 7">Multi-pass membrane protein</topology>
    </subcellularLocation>
</comment>
<keyword evidence="3 7" id="KW-1134">Transmembrane beta strand</keyword>
<keyword evidence="6 7" id="KW-0998">Cell outer membrane</keyword>
<reference evidence="10 11" key="1">
    <citation type="submission" date="2013-04" db="EMBL/GenBank/DDBJ databases">
        <title>The Genome Sequence of Parabacteroides gordonii DSM 23371.</title>
        <authorList>
            <consortium name="The Broad Institute Genomics Platform"/>
            <person name="Earl A."/>
            <person name="Ward D."/>
            <person name="Feldgarden M."/>
            <person name="Gevers D."/>
            <person name="Martens E."/>
            <person name="Sakamoto M."/>
            <person name="Benno Y."/>
            <person name="Suzuki N."/>
            <person name="Matsunaga N."/>
            <person name="Koshihara K."/>
            <person name="Seki M."/>
            <person name="Komiya H."/>
            <person name="Walker B."/>
            <person name="Young S."/>
            <person name="Zeng Q."/>
            <person name="Gargeya S."/>
            <person name="Fitzgerald M."/>
            <person name="Haas B."/>
            <person name="Abouelleil A."/>
            <person name="Allen A.W."/>
            <person name="Alvarado L."/>
            <person name="Arachchi H.M."/>
            <person name="Berlin A.M."/>
            <person name="Chapman S.B."/>
            <person name="Gainer-Dewar J."/>
            <person name="Goldberg J."/>
            <person name="Griggs A."/>
            <person name="Gujja S."/>
            <person name="Hansen M."/>
            <person name="Howarth C."/>
            <person name="Imamovic A."/>
            <person name="Ireland A."/>
            <person name="Larimer J."/>
            <person name="McCowan C."/>
            <person name="Murphy C."/>
            <person name="Pearson M."/>
            <person name="Poon T.W."/>
            <person name="Priest M."/>
            <person name="Roberts A."/>
            <person name="Saif S."/>
            <person name="Shea T."/>
            <person name="Sisk P."/>
            <person name="Sykes S."/>
            <person name="Wortman J."/>
            <person name="Nusbaum C."/>
            <person name="Birren B."/>
        </authorList>
    </citation>
    <scope>NUCLEOTIDE SEQUENCE [LARGE SCALE GENOMIC DNA]</scope>
    <source>
        <strain evidence="10 11">MS-1</strain>
    </source>
</reference>
<evidence type="ECO:0000259" key="9">
    <source>
        <dbReference type="SMART" id="SM00965"/>
    </source>
</evidence>
<dbReference type="Pfam" id="PF07715">
    <property type="entry name" value="Plug"/>
    <property type="match status" value="1"/>
</dbReference>
<dbReference type="AlphaFoldDB" id="A0A0F5JJL4"/>
<dbReference type="Gene3D" id="2.40.170.20">
    <property type="entry name" value="TonB-dependent receptor, beta-barrel domain"/>
    <property type="match status" value="1"/>
</dbReference>
<dbReference type="InterPro" id="IPR011662">
    <property type="entry name" value="Secretin/TonB_short_N"/>
</dbReference>
<dbReference type="Gene3D" id="2.60.40.1120">
    <property type="entry name" value="Carboxypeptidase-like, regulatory domain"/>
    <property type="match status" value="1"/>
</dbReference>
<dbReference type="InterPro" id="IPR008969">
    <property type="entry name" value="CarboxyPept-like_regulatory"/>
</dbReference>
<comment type="caution">
    <text evidence="10">The sequence shown here is derived from an EMBL/GenBank/DDBJ whole genome shotgun (WGS) entry which is preliminary data.</text>
</comment>
<keyword evidence="11" id="KW-1185">Reference proteome</keyword>
<dbReference type="InterPro" id="IPR023996">
    <property type="entry name" value="TonB-dep_OMP_SusC/RagA"/>
</dbReference>
<dbReference type="HOGENOM" id="CLU_004317_0_1_10"/>
<dbReference type="GO" id="GO:0009279">
    <property type="term" value="C:cell outer membrane"/>
    <property type="evidence" value="ECO:0007669"/>
    <property type="project" value="UniProtKB-SubCell"/>
</dbReference>
<dbReference type="InterPro" id="IPR023997">
    <property type="entry name" value="TonB-dep_OMP_SusC/RagA_CS"/>
</dbReference>
<feature type="domain" description="Secretin/TonB short N-terminal" evidence="9">
    <location>
        <begin position="49"/>
        <end position="100"/>
    </location>
</feature>
<dbReference type="Proteomes" id="UP000033035">
    <property type="component" value="Unassembled WGS sequence"/>
</dbReference>
<dbReference type="EMBL" id="AQHW01000011">
    <property type="protein sequence ID" value="KKB57904.1"/>
    <property type="molecule type" value="Genomic_DNA"/>
</dbReference>
<evidence type="ECO:0000256" key="2">
    <source>
        <dbReference type="ARBA" id="ARBA00022448"/>
    </source>
</evidence>
<proteinExistence type="inferred from homology"/>
<dbReference type="SUPFAM" id="SSF56935">
    <property type="entry name" value="Porins"/>
    <property type="match status" value="1"/>
</dbReference>
<dbReference type="PROSITE" id="PS52016">
    <property type="entry name" value="TONB_DEPENDENT_REC_3"/>
    <property type="match status" value="1"/>
</dbReference>
<dbReference type="NCBIfam" id="TIGR04057">
    <property type="entry name" value="SusC_RagA_signa"/>
    <property type="match status" value="1"/>
</dbReference>
<evidence type="ECO:0000256" key="8">
    <source>
        <dbReference type="SAM" id="SignalP"/>
    </source>
</evidence>
<dbReference type="Pfam" id="PF13715">
    <property type="entry name" value="CarbopepD_reg_2"/>
    <property type="match status" value="1"/>
</dbReference>
<dbReference type="SMART" id="SM00965">
    <property type="entry name" value="STN"/>
    <property type="match status" value="1"/>
</dbReference>
<evidence type="ECO:0000256" key="1">
    <source>
        <dbReference type="ARBA" id="ARBA00004571"/>
    </source>
</evidence>
<gene>
    <name evidence="10" type="ORF">HMPREF1536_01713</name>
</gene>
<dbReference type="SUPFAM" id="SSF49464">
    <property type="entry name" value="Carboxypeptidase regulatory domain-like"/>
    <property type="match status" value="1"/>
</dbReference>
<evidence type="ECO:0000313" key="11">
    <source>
        <dbReference type="Proteomes" id="UP000033035"/>
    </source>
</evidence>
<dbReference type="InterPro" id="IPR012910">
    <property type="entry name" value="Plug_dom"/>
</dbReference>
<feature type="signal peptide" evidence="8">
    <location>
        <begin position="1"/>
        <end position="17"/>
    </location>
</feature>
<feature type="chain" id="PRO_5002490117" evidence="8">
    <location>
        <begin position="18"/>
        <end position="1081"/>
    </location>
</feature>
<dbReference type="PATRIC" id="fig|1203610.3.peg.1759"/>
<organism evidence="10 11">
    <name type="scientific">Parabacteroides gordonii MS-1 = DSM 23371</name>
    <dbReference type="NCBI Taxonomy" id="1203610"/>
    <lineage>
        <taxon>Bacteria</taxon>
        <taxon>Pseudomonadati</taxon>
        <taxon>Bacteroidota</taxon>
        <taxon>Bacteroidia</taxon>
        <taxon>Bacteroidales</taxon>
        <taxon>Tannerellaceae</taxon>
        <taxon>Parabacteroides</taxon>
    </lineage>
</organism>
<dbReference type="InterPro" id="IPR039426">
    <property type="entry name" value="TonB-dep_rcpt-like"/>
</dbReference>